<dbReference type="AlphaFoldDB" id="A0A7W3XQG3"/>
<reference evidence="2 3" key="1">
    <citation type="submission" date="2020-08" db="EMBL/GenBank/DDBJ databases">
        <title>Genomic Encyclopedia of Type Strains, Phase III (KMG-III): the genomes of soil and plant-associated and newly described type strains.</title>
        <authorList>
            <person name="Whitman W."/>
        </authorList>
    </citation>
    <scope>NUCLEOTIDE SEQUENCE [LARGE SCALE GENOMIC DNA]</scope>
    <source>
        <strain evidence="2 3">CECT 8693</strain>
    </source>
</reference>
<dbReference type="InterPro" id="IPR012338">
    <property type="entry name" value="Beta-lactam/transpept-like"/>
</dbReference>
<proteinExistence type="predicted"/>
<evidence type="ECO:0000259" key="1">
    <source>
        <dbReference type="Pfam" id="PF00144"/>
    </source>
</evidence>
<protein>
    <submittedName>
        <fullName evidence="2">CubicO group peptidase (Beta-lactamase class C family)</fullName>
    </submittedName>
</protein>
<organism evidence="2 3">
    <name type="scientific">Fontibacillus solani</name>
    <dbReference type="NCBI Taxonomy" id="1572857"/>
    <lineage>
        <taxon>Bacteria</taxon>
        <taxon>Bacillati</taxon>
        <taxon>Bacillota</taxon>
        <taxon>Bacilli</taxon>
        <taxon>Bacillales</taxon>
        <taxon>Paenibacillaceae</taxon>
        <taxon>Fontibacillus</taxon>
    </lineage>
</organism>
<keyword evidence="3" id="KW-1185">Reference proteome</keyword>
<sequence length="114" mass="12560">MASPPIEGRRVFNNKFDSIDELATHLGDVSLSDPVGSTYHYSNLNYDLLGAIIQAASGQSYAEYVQEHIFNPLDMKNSFTSVTEAQQNGLAKGYQSILGYILPMDFPDNPSILN</sequence>
<feature type="domain" description="Beta-lactamase-related" evidence="1">
    <location>
        <begin position="11"/>
        <end position="95"/>
    </location>
</feature>
<dbReference type="EMBL" id="JACJIP010000003">
    <property type="protein sequence ID" value="MBA9084366.1"/>
    <property type="molecule type" value="Genomic_DNA"/>
</dbReference>
<accession>A0A7W3XQG3</accession>
<dbReference type="Proteomes" id="UP000567067">
    <property type="component" value="Unassembled WGS sequence"/>
</dbReference>
<name>A0A7W3XQG3_9BACL</name>
<dbReference type="SUPFAM" id="SSF56601">
    <property type="entry name" value="beta-lactamase/transpeptidase-like"/>
    <property type="match status" value="1"/>
</dbReference>
<dbReference type="Gene3D" id="3.40.710.10">
    <property type="entry name" value="DD-peptidase/beta-lactamase superfamily"/>
    <property type="match status" value="1"/>
</dbReference>
<comment type="caution">
    <text evidence="2">The sequence shown here is derived from an EMBL/GenBank/DDBJ whole genome shotgun (WGS) entry which is preliminary data.</text>
</comment>
<dbReference type="PANTHER" id="PTHR46825:SF9">
    <property type="entry name" value="BETA-LACTAMASE-RELATED DOMAIN-CONTAINING PROTEIN"/>
    <property type="match status" value="1"/>
</dbReference>
<gene>
    <name evidence="2" type="ORF">FHR92_000820</name>
</gene>
<dbReference type="InterPro" id="IPR050491">
    <property type="entry name" value="AmpC-like"/>
</dbReference>
<dbReference type="RefSeq" id="WP_182534409.1">
    <property type="nucleotide sequence ID" value="NZ_JACJIP010000003.1"/>
</dbReference>
<evidence type="ECO:0000313" key="3">
    <source>
        <dbReference type="Proteomes" id="UP000567067"/>
    </source>
</evidence>
<dbReference type="Pfam" id="PF00144">
    <property type="entry name" value="Beta-lactamase"/>
    <property type="match status" value="1"/>
</dbReference>
<evidence type="ECO:0000313" key="2">
    <source>
        <dbReference type="EMBL" id="MBA9084366.1"/>
    </source>
</evidence>
<dbReference type="PANTHER" id="PTHR46825">
    <property type="entry name" value="D-ALANYL-D-ALANINE-CARBOXYPEPTIDASE/ENDOPEPTIDASE AMPH"/>
    <property type="match status" value="1"/>
</dbReference>
<dbReference type="InterPro" id="IPR001466">
    <property type="entry name" value="Beta-lactam-related"/>
</dbReference>